<evidence type="ECO:0000313" key="4">
    <source>
        <dbReference type="Proteomes" id="UP000556026"/>
    </source>
</evidence>
<proteinExistence type="predicted"/>
<feature type="transmembrane region" description="Helical" evidence="1">
    <location>
        <begin position="67"/>
        <end position="91"/>
    </location>
</feature>
<comment type="caution">
    <text evidence="3">The sequence shown here is derived from an EMBL/GenBank/DDBJ whole genome shotgun (WGS) entry which is preliminary data.</text>
</comment>
<dbReference type="Pfam" id="PF13937">
    <property type="entry name" value="DUF4212"/>
    <property type="match status" value="1"/>
</dbReference>
<sequence length="107" mass="12600">MSRQDPRYHVNLFRPKEGHMKDEVLIILIVLIGWAVVTFGFQILLAFSRGRGIGDLLTGLTLFGLPLHFWFTGQFLPLWFIILCLVFNVYIDRITAYHSRKRDRTYE</sequence>
<name>A0A6V8MDM6_9BACT</name>
<dbReference type="AlphaFoldDB" id="A0A6V8MDM6"/>
<keyword evidence="1" id="KW-1133">Transmembrane helix</keyword>
<dbReference type="Proteomes" id="UP000556026">
    <property type="component" value="Unassembled WGS sequence"/>
</dbReference>
<dbReference type="InterPro" id="IPR019886">
    <property type="entry name" value="Na_symporter_ssu"/>
</dbReference>
<protein>
    <submittedName>
        <fullName evidence="3">Sodium:solute symporter</fullName>
    </submittedName>
</protein>
<evidence type="ECO:0000313" key="3">
    <source>
        <dbReference type="EMBL" id="GFO58081.1"/>
    </source>
</evidence>
<accession>A0A6V8MDM6</accession>
<evidence type="ECO:0000259" key="2">
    <source>
        <dbReference type="Pfam" id="PF13937"/>
    </source>
</evidence>
<dbReference type="RefSeq" id="WP_183352928.1">
    <property type="nucleotide sequence ID" value="NZ_BLXX01000001.1"/>
</dbReference>
<organism evidence="3 4">
    <name type="scientific">Geomonas silvestris</name>
    <dbReference type="NCBI Taxonomy" id="2740184"/>
    <lineage>
        <taxon>Bacteria</taxon>
        <taxon>Pseudomonadati</taxon>
        <taxon>Thermodesulfobacteriota</taxon>
        <taxon>Desulfuromonadia</taxon>
        <taxon>Geobacterales</taxon>
        <taxon>Geobacteraceae</taxon>
        <taxon>Geomonas</taxon>
    </lineage>
</organism>
<gene>
    <name evidence="3" type="ORF">GMST_04060</name>
</gene>
<feature type="transmembrane region" description="Helical" evidence="1">
    <location>
        <begin position="24"/>
        <end position="47"/>
    </location>
</feature>
<feature type="domain" description="Sodium symporter small subunit" evidence="2">
    <location>
        <begin position="17"/>
        <end position="98"/>
    </location>
</feature>
<dbReference type="EMBL" id="BLXX01000001">
    <property type="protein sequence ID" value="GFO58081.1"/>
    <property type="molecule type" value="Genomic_DNA"/>
</dbReference>
<keyword evidence="1" id="KW-0812">Transmembrane</keyword>
<reference evidence="4" key="1">
    <citation type="submission" date="2020-06" db="EMBL/GenBank/DDBJ databases">
        <title>Draft genomic sequence of Geomonas sp. Red330.</title>
        <authorList>
            <person name="Itoh H."/>
            <person name="Zhenxing X."/>
            <person name="Ushijima N."/>
            <person name="Masuda Y."/>
            <person name="Shiratori Y."/>
            <person name="Senoo K."/>
        </authorList>
    </citation>
    <scope>NUCLEOTIDE SEQUENCE [LARGE SCALE GENOMIC DNA]</scope>
    <source>
        <strain evidence="4">Red330</strain>
    </source>
</reference>
<evidence type="ECO:0000256" key="1">
    <source>
        <dbReference type="SAM" id="Phobius"/>
    </source>
</evidence>
<dbReference type="NCBIfam" id="TIGR03647">
    <property type="entry name" value="Na_symport_sm"/>
    <property type="match status" value="1"/>
</dbReference>
<keyword evidence="1" id="KW-0472">Membrane</keyword>
<keyword evidence="4" id="KW-1185">Reference proteome</keyword>